<evidence type="ECO:0000313" key="1">
    <source>
        <dbReference type="EMBL" id="KKL26895.1"/>
    </source>
</evidence>
<organism evidence="1">
    <name type="scientific">marine sediment metagenome</name>
    <dbReference type="NCBI Taxonomy" id="412755"/>
    <lineage>
        <taxon>unclassified sequences</taxon>
        <taxon>metagenomes</taxon>
        <taxon>ecological metagenomes</taxon>
    </lineage>
</organism>
<proteinExistence type="predicted"/>
<sequence>STHVSCNHYTLCWGRCLMPNPTTFAVTRTPIADPKTGMATWTFIKKLQEYETKLTNAITLLGEIAAAANIEGRTEGIGTTVTKLNSSGLLLDADQVAGDGSTFGRTNITALNAGDVDLSKSGVTNKNAANIAETSNLKYRTGAHSTYRPTSNPLTATDAGATATVNIASFTMRVAGNDVSISSGSVTGLSFDTLYYIYYDDPNLAGGAVTYASTTTKEDALDNSGRFFVGSILTPVNGAFGTEGNTDGGGGAQSGLIIASRPTADSAISGGGWASPTNAYDRKADTFSSGVADVNGADLQHRWETFSLPAEGAAATEEMTIEVITEFIQTGNPTGETGYVRYSTNSGSSWTNFYTTSGSRTLGRNTASLPKGQNLLEVLVEARAAITTGDGSNKLEGRVHLIRVKAALQ</sequence>
<accession>A0A0F9BY90</accession>
<dbReference type="AlphaFoldDB" id="A0A0F9BY90"/>
<name>A0A0F9BY90_9ZZZZ</name>
<reference evidence="1" key="1">
    <citation type="journal article" date="2015" name="Nature">
        <title>Complex archaea that bridge the gap between prokaryotes and eukaryotes.</title>
        <authorList>
            <person name="Spang A."/>
            <person name="Saw J.H."/>
            <person name="Jorgensen S.L."/>
            <person name="Zaremba-Niedzwiedzka K."/>
            <person name="Martijn J."/>
            <person name="Lind A.E."/>
            <person name="van Eijk R."/>
            <person name="Schleper C."/>
            <person name="Guy L."/>
            <person name="Ettema T.J."/>
        </authorList>
    </citation>
    <scope>NUCLEOTIDE SEQUENCE</scope>
</reference>
<gene>
    <name evidence="1" type="ORF">LCGC14_2390690</name>
</gene>
<feature type="non-terminal residue" evidence="1">
    <location>
        <position position="1"/>
    </location>
</feature>
<dbReference type="EMBL" id="LAZR01035672">
    <property type="protein sequence ID" value="KKL26895.1"/>
    <property type="molecule type" value="Genomic_DNA"/>
</dbReference>
<comment type="caution">
    <text evidence="1">The sequence shown here is derived from an EMBL/GenBank/DDBJ whole genome shotgun (WGS) entry which is preliminary data.</text>
</comment>
<protein>
    <submittedName>
        <fullName evidence="1">Uncharacterized protein</fullName>
    </submittedName>
</protein>